<evidence type="ECO:0000259" key="1">
    <source>
        <dbReference type="Pfam" id="PF13966"/>
    </source>
</evidence>
<evidence type="ECO:0000313" key="3">
    <source>
        <dbReference type="Proteomes" id="UP001443914"/>
    </source>
</evidence>
<comment type="caution">
    <text evidence="2">The sequence shown here is derived from an EMBL/GenBank/DDBJ whole genome shotgun (WGS) entry which is preliminary data.</text>
</comment>
<name>A0AAW1MSV6_SAPOF</name>
<dbReference type="EMBL" id="JBDFQZ010000002">
    <property type="protein sequence ID" value="KAK9749336.1"/>
    <property type="molecule type" value="Genomic_DNA"/>
</dbReference>
<accession>A0AAW1MSV6</accession>
<proteinExistence type="predicted"/>
<sequence>MNQCSSSEVYYGLCSGLVRGCGYTLWSPSVARCTVIAQRVWPGLRHIGSGYTLYIVPWRQWLYDPHRWRQWLYAPSARGIVTSIAKYIWWLANKKGHLWVKWVNRVYLKGQSWSVCRLSTAATWSSKRICKVRDIMLPGFHGDWWLQEGNDYTVNQGFCIPKHSFICWLHAHLRLQTKAGIYRYGYGGDMLCCLCADSEESISHLFFECPYSSYCLQLASSRLGLSIPRSDVWTWWTQFSFQLLFHKKVIGAFICALIYQVWITRNHSFHNAELLRLEIWLKTMFSDVIFRCKYLSSCNVRSSVLSWLNDL</sequence>
<protein>
    <recommendedName>
        <fullName evidence="1">Reverse transcriptase zinc-binding domain-containing protein</fullName>
    </recommendedName>
</protein>
<reference evidence="2" key="1">
    <citation type="submission" date="2024-03" db="EMBL/GenBank/DDBJ databases">
        <title>WGS assembly of Saponaria officinalis var. Norfolk2.</title>
        <authorList>
            <person name="Jenkins J."/>
            <person name="Shu S."/>
            <person name="Grimwood J."/>
            <person name="Barry K."/>
            <person name="Goodstein D."/>
            <person name="Schmutz J."/>
            <person name="Leebens-Mack J."/>
            <person name="Osbourn A."/>
        </authorList>
    </citation>
    <scope>NUCLEOTIDE SEQUENCE [LARGE SCALE GENOMIC DNA]</scope>
    <source>
        <strain evidence="2">JIC</strain>
    </source>
</reference>
<evidence type="ECO:0000313" key="2">
    <source>
        <dbReference type="EMBL" id="KAK9749336.1"/>
    </source>
</evidence>
<dbReference type="AlphaFoldDB" id="A0AAW1MSV6"/>
<dbReference type="PANTHER" id="PTHR33116:SF84">
    <property type="entry name" value="RNA-DIRECTED DNA POLYMERASE"/>
    <property type="match status" value="1"/>
</dbReference>
<dbReference type="Proteomes" id="UP001443914">
    <property type="component" value="Unassembled WGS sequence"/>
</dbReference>
<dbReference type="InterPro" id="IPR026960">
    <property type="entry name" value="RVT-Znf"/>
</dbReference>
<dbReference type="PANTHER" id="PTHR33116">
    <property type="entry name" value="REVERSE TRANSCRIPTASE ZINC-BINDING DOMAIN-CONTAINING PROTEIN-RELATED-RELATED"/>
    <property type="match status" value="1"/>
</dbReference>
<organism evidence="2 3">
    <name type="scientific">Saponaria officinalis</name>
    <name type="common">Common soapwort</name>
    <name type="synonym">Lychnis saponaria</name>
    <dbReference type="NCBI Taxonomy" id="3572"/>
    <lineage>
        <taxon>Eukaryota</taxon>
        <taxon>Viridiplantae</taxon>
        <taxon>Streptophyta</taxon>
        <taxon>Embryophyta</taxon>
        <taxon>Tracheophyta</taxon>
        <taxon>Spermatophyta</taxon>
        <taxon>Magnoliopsida</taxon>
        <taxon>eudicotyledons</taxon>
        <taxon>Gunneridae</taxon>
        <taxon>Pentapetalae</taxon>
        <taxon>Caryophyllales</taxon>
        <taxon>Caryophyllaceae</taxon>
        <taxon>Caryophylleae</taxon>
        <taxon>Saponaria</taxon>
    </lineage>
</organism>
<feature type="domain" description="Reverse transcriptase zinc-binding" evidence="1">
    <location>
        <begin position="159"/>
        <end position="213"/>
    </location>
</feature>
<dbReference type="Pfam" id="PF13966">
    <property type="entry name" value="zf-RVT"/>
    <property type="match status" value="1"/>
</dbReference>
<keyword evidence="3" id="KW-1185">Reference proteome</keyword>
<gene>
    <name evidence="2" type="ORF">RND81_02G118900</name>
</gene>